<dbReference type="InterPro" id="IPR014845">
    <property type="entry name" value="GYD/TTHA1554"/>
</dbReference>
<organism evidence="1 2">
    <name type="scientific">SAR324 cluster bacterium</name>
    <dbReference type="NCBI Taxonomy" id="2024889"/>
    <lineage>
        <taxon>Bacteria</taxon>
        <taxon>Deltaproteobacteria</taxon>
        <taxon>SAR324 cluster</taxon>
    </lineage>
</organism>
<evidence type="ECO:0000313" key="2">
    <source>
        <dbReference type="Proteomes" id="UP000226525"/>
    </source>
</evidence>
<dbReference type="AlphaFoldDB" id="A0A2D6YL74"/>
<dbReference type="EMBL" id="NZEX01000125">
    <property type="protein sequence ID" value="MAH63946.1"/>
    <property type="molecule type" value="Genomic_DNA"/>
</dbReference>
<sequence length="107" mass="11609">MKVVTIGTYSQAGLAALADATYEQRRAVMDEIYGSAGGRIIEYFFCDGDADFVIVAEIPNRELVRGMRNNALATGSVVSLKNFLEVDLAAVTASQRNARDTFKPITT</sequence>
<dbReference type="Pfam" id="PF08734">
    <property type="entry name" value="GYD"/>
    <property type="match status" value="1"/>
</dbReference>
<comment type="caution">
    <text evidence="1">The sequence shown here is derived from an EMBL/GenBank/DDBJ whole genome shotgun (WGS) entry which is preliminary data.</text>
</comment>
<name>A0A2D6YL74_9DELT</name>
<proteinExistence type="predicted"/>
<accession>A0A2D6YL74</accession>
<dbReference type="Proteomes" id="UP000226525">
    <property type="component" value="Unassembled WGS sequence"/>
</dbReference>
<protein>
    <submittedName>
        <fullName evidence="1">GYD domain-containing protein</fullName>
    </submittedName>
</protein>
<gene>
    <name evidence="1" type="ORF">CMN54_10975</name>
</gene>
<reference evidence="2" key="1">
    <citation type="submission" date="2017-09" db="EMBL/GenBank/DDBJ databases">
        <title>The Reconstruction of 2,631 Draft Metagenome-Assembled Genomes from the Global Oceans.</title>
        <authorList>
            <person name="Tully B.J."/>
            <person name="Graham E.D."/>
            <person name="Heidelberg J.F."/>
        </authorList>
    </citation>
    <scope>NUCLEOTIDE SEQUENCE [LARGE SCALE GENOMIC DNA]</scope>
</reference>
<evidence type="ECO:0000313" key="1">
    <source>
        <dbReference type="EMBL" id="MAH63946.1"/>
    </source>
</evidence>